<proteinExistence type="predicted"/>
<dbReference type="InterPro" id="IPR050237">
    <property type="entry name" value="ATP-dep_AMP-bd_enzyme"/>
</dbReference>
<dbReference type="Gene3D" id="3.40.50.12780">
    <property type="entry name" value="N-terminal domain of ligase-like"/>
    <property type="match status" value="1"/>
</dbReference>
<dbReference type="Gene3D" id="3.30.300.30">
    <property type="match status" value="1"/>
</dbReference>
<organism evidence="3 4">
    <name type="scientific">Gordonia caeni</name>
    <dbReference type="NCBI Taxonomy" id="1007097"/>
    <lineage>
        <taxon>Bacteria</taxon>
        <taxon>Bacillati</taxon>
        <taxon>Actinomycetota</taxon>
        <taxon>Actinomycetes</taxon>
        <taxon>Mycobacteriales</taxon>
        <taxon>Gordoniaceae</taxon>
        <taxon>Gordonia</taxon>
    </lineage>
</organism>
<feature type="domain" description="AMP-binding enzyme C-terminal" evidence="2">
    <location>
        <begin position="471"/>
        <end position="546"/>
    </location>
</feature>
<sequence length="553" mass="58845">MTGYDDRPWLRAYPPGRPTHLRRAFATALDVFDAAVAQAPQQPAICYFDQTLTWAQVDHAAEALASLLIARGFCPGDRLGLCLQNDPAFVVGLVAAWKAGGTAALLSPMSTAEELADRLAAFTPSALLVLEDLYTERVRAVLAAGTTGVRMVVTVSALDGQSTDDPRVFDGVVRRRPADTVDLTALVDGYRPGDGATGVQRRIGPPDVAVLAATSGTTGPPKGAQLTHANLAFNAQVYRDWSGLKTGEPVLALSPIFHVTGLVGGVALAMLTMSPLVLTHRVHPGVIAEAARTHRPVFTVAVITAYIALADSPDVEADDLSSLRLRYSGGAPIDPEIAESLEDRLGGYIHNIYGQTETTSPSHAVPPGTRAPIDPDSGVLSVGVPVFDTVVRIVDDDGHDLPVGEIGELVTMGPQVIPGYWHDPEATADAFSGGALHTGDVGFMDADGWFYLVDRKKDMINAAGYKVWPSEVERVLASHPDIAEAAVVGIPDEYRGETVKAFVVARPDTALDADEVIAYCRENLAAFKYPREVEVVGALPRTATGKILRRELR</sequence>
<keyword evidence="4" id="KW-1185">Reference proteome</keyword>
<dbReference type="InterPro" id="IPR020845">
    <property type="entry name" value="AMP-binding_CS"/>
</dbReference>
<comment type="caution">
    <text evidence="3">The sequence shown here is derived from an EMBL/GenBank/DDBJ whole genome shotgun (WGS) entry which is preliminary data.</text>
</comment>
<dbReference type="InterPro" id="IPR025110">
    <property type="entry name" value="AMP-bd_C"/>
</dbReference>
<name>A0ABP7PRX6_9ACTN</name>
<dbReference type="Pfam" id="PF00501">
    <property type="entry name" value="AMP-binding"/>
    <property type="match status" value="1"/>
</dbReference>
<protein>
    <recommendedName>
        <fullName evidence="5">Acyl-CoA synthetase</fullName>
    </recommendedName>
</protein>
<dbReference type="InterPro" id="IPR045851">
    <property type="entry name" value="AMP-bd_C_sf"/>
</dbReference>
<accession>A0ABP7PRX6</accession>
<evidence type="ECO:0000259" key="2">
    <source>
        <dbReference type="Pfam" id="PF13193"/>
    </source>
</evidence>
<evidence type="ECO:0000313" key="4">
    <source>
        <dbReference type="Proteomes" id="UP001418444"/>
    </source>
</evidence>
<evidence type="ECO:0000313" key="3">
    <source>
        <dbReference type="EMBL" id="GAA3970197.1"/>
    </source>
</evidence>
<evidence type="ECO:0000259" key="1">
    <source>
        <dbReference type="Pfam" id="PF00501"/>
    </source>
</evidence>
<dbReference type="RefSeq" id="WP_344785833.1">
    <property type="nucleotide sequence ID" value="NZ_BAAAZW010000013.1"/>
</dbReference>
<reference evidence="4" key="1">
    <citation type="journal article" date="2019" name="Int. J. Syst. Evol. Microbiol.">
        <title>The Global Catalogue of Microorganisms (GCM) 10K type strain sequencing project: providing services to taxonomists for standard genome sequencing and annotation.</title>
        <authorList>
            <consortium name="The Broad Institute Genomics Platform"/>
            <consortium name="The Broad Institute Genome Sequencing Center for Infectious Disease"/>
            <person name="Wu L."/>
            <person name="Ma J."/>
        </authorList>
    </citation>
    <scope>NUCLEOTIDE SEQUENCE [LARGE SCALE GENOMIC DNA]</scope>
    <source>
        <strain evidence="4">JCM 16923</strain>
    </source>
</reference>
<feature type="domain" description="AMP-dependent synthetase/ligase" evidence="1">
    <location>
        <begin position="32"/>
        <end position="421"/>
    </location>
</feature>
<dbReference type="PANTHER" id="PTHR43767:SF1">
    <property type="entry name" value="NONRIBOSOMAL PEPTIDE SYNTHASE PES1 (EUROFUNG)-RELATED"/>
    <property type="match status" value="1"/>
</dbReference>
<evidence type="ECO:0008006" key="5">
    <source>
        <dbReference type="Google" id="ProtNLM"/>
    </source>
</evidence>
<dbReference type="Pfam" id="PF13193">
    <property type="entry name" value="AMP-binding_C"/>
    <property type="match status" value="1"/>
</dbReference>
<dbReference type="Proteomes" id="UP001418444">
    <property type="component" value="Unassembled WGS sequence"/>
</dbReference>
<gene>
    <name evidence="3" type="ORF">GCM10022231_34540</name>
</gene>
<dbReference type="EMBL" id="BAAAZW010000013">
    <property type="protein sequence ID" value="GAA3970197.1"/>
    <property type="molecule type" value="Genomic_DNA"/>
</dbReference>
<dbReference type="PANTHER" id="PTHR43767">
    <property type="entry name" value="LONG-CHAIN-FATTY-ACID--COA LIGASE"/>
    <property type="match status" value="1"/>
</dbReference>
<dbReference type="PROSITE" id="PS00455">
    <property type="entry name" value="AMP_BINDING"/>
    <property type="match status" value="1"/>
</dbReference>
<dbReference type="InterPro" id="IPR042099">
    <property type="entry name" value="ANL_N_sf"/>
</dbReference>
<dbReference type="InterPro" id="IPR000873">
    <property type="entry name" value="AMP-dep_synth/lig_dom"/>
</dbReference>
<dbReference type="SUPFAM" id="SSF56801">
    <property type="entry name" value="Acetyl-CoA synthetase-like"/>
    <property type="match status" value="1"/>
</dbReference>